<keyword evidence="2" id="KW-0472">Membrane</keyword>
<feature type="compositionally biased region" description="Acidic residues" evidence="1">
    <location>
        <begin position="96"/>
        <end position="105"/>
    </location>
</feature>
<organism evidence="3 4">
    <name type="scientific">Paenibacillus protaetiae</name>
    <dbReference type="NCBI Taxonomy" id="2509456"/>
    <lineage>
        <taxon>Bacteria</taxon>
        <taxon>Bacillati</taxon>
        <taxon>Bacillota</taxon>
        <taxon>Bacilli</taxon>
        <taxon>Bacillales</taxon>
        <taxon>Paenibacillaceae</taxon>
        <taxon>Paenibacillus</taxon>
    </lineage>
</organism>
<gene>
    <name evidence="3" type="ORF">ET464_07455</name>
</gene>
<feature type="region of interest" description="Disordered" evidence="1">
    <location>
        <begin position="58"/>
        <end position="105"/>
    </location>
</feature>
<keyword evidence="2" id="KW-1133">Transmembrane helix</keyword>
<protein>
    <recommendedName>
        <fullName evidence="5">DUF2207 domain-containing protein</fullName>
    </recommendedName>
</protein>
<name>A0A4P6EVR5_9BACL</name>
<keyword evidence="4" id="KW-1185">Reference proteome</keyword>
<keyword evidence="2" id="KW-0812">Transmembrane</keyword>
<reference evidence="3 4" key="1">
    <citation type="submission" date="2019-01" db="EMBL/GenBank/DDBJ databases">
        <title>Genome sequencing of strain FW100M-2.</title>
        <authorList>
            <person name="Heo J."/>
            <person name="Kim S.-J."/>
            <person name="Kim J.-S."/>
            <person name="Hong S.-B."/>
            <person name="Kwon S.-W."/>
        </authorList>
    </citation>
    <scope>NUCLEOTIDE SEQUENCE [LARGE SCALE GENOMIC DNA]</scope>
    <source>
        <strain evidence="3 4">FW100M-2</strain>
    </source>
</reference>
<dbReference type="Proteomes" id="UP000293568">
    <property type="component" value="Chromosome"/>
</dbReference>
<sequence length="105" mass="11986">MRNRWNAASVIVFALIAIGIVYSIISNPFYFIVPVVVLAAIFVLYKFPPRAFRRSGGVYRKPNAKPNVRQSSARQPNRHNRSKSKNVPFRVIDGGRDDDDAPRYH</sequence>
<evidence type="ECO:0008006" key="5">
    <source>
        <dbReference type="Google" id="ProtNLM"/>
    </source>
</evidence>
<accession>A0A4P6EVR5</accession>
<dbReference type="RefSeq" id="WP_129439667.1">
    <property type="nucleotide sequence ID" value="NZ_CP035492.1"/>
</dbReference>
<evidence type="ECO:0000256" key="2">
    <source>
        <dbReference type="SAM" id="Phobius"/>
    </source>
</evidence>
<evidence type="ECO:0000313" key="3">
    <source>
        <dbReference type="EMBL" id="QAY66263.1"/>
    </source>
</evidence>
<feature type="transmembrane region" description="Helical" evidence="2">
    <location>
        <begin position="7"/>
        <end position="25"/>
    </location>
</feature>
<dbReference type="OrthoDB" id="2660621at2"/>
<proteinExistence type="predicted"/>
<evidence type="ECO:0000256" key="1">
    <source>
        <dbReference type="SAM" id="MobiDB-lite"/>
    </source>
</evidence>
<dbReference type="AlphaFoldDB" id="A0A4P6EVR5"/>
<dbReference type="EMBL" id="CP035492">
    <property type="protein sequence ID" value="QAY66263.1"/>
    <property type="molecule type" value="Genomic_DNA"/>
</dbReference>
<dbReference type="KEGG" id="pprt:ET464_07455"/>
<evidence type="ECO:0000313" key="4">
    <source>
        <dbReference type="Proteomes" id="UP000293568"/>
    </source>
</evidence>
<feature type="transmembrane region" description="Helical" evidence="2">
    <location>
        <begin position="31"/>
        <end position="47"/>
    </location>
</feature>